<organism evidence="1 2">
    <name type="scientific">Potamilus streckersoni</name>
    <dbReference type="NCBI Taxonomy" id="2493646"/>
    <lineage>
        <taxon>Eukaryota</taxon>
        <taxon>Metazoa</taxon>
        <taxon>Spiralia</taxon>
        <taxon>Lophotrochozoa</taxon>
        <taxon>Mollusca</taxon>
        <taxon>Bivalvia</taxon>
        <taxon>Autobranchia</taxon>
        <taxon>Heteroconchia</taxon>
        <taxon>Palaeoheterodonta</taxon>
        <taxon>Unionida</taxon>
        <taxon>Unionoidea</taxon>
        <taxon>Unionidae</taxon>
        <taxon>Ambleminae</taxon>
        <taxon>Lampsilini</taxon>
        <taxon>Potamilus</taxon>
    </lineage>
</organism>
<evidence type="ECO:0000313" key="2">
    <source>
        <dbReference type="Proteomes" id="UP001195483"/>
    </source>
</evidence>
<proteinExistence type="predicted"/>
<reference evidence="1" key="2">
    <citation type="journal article" date="2021" name="Genome Biol. Evol.">
        <title>Developing a high-quality reference genome for a parasitic bivalve with doubly uniparental inheritance (Bivalvia: Unionida).</title>
        <authorList>
            <person name="Smith C.H."/>
        </authorList>
    </citation>
    <scope>NUCLEOTIDE SEQUENCE</scope>
    <source>
        <strain evidence="1">CHS0354</strain>
        <tissue evidence="1">Mantle</tissue>
    </source>
</reference>
<dbReference type="AlphaFoldDB" id="A0AAE0VJ84"/>
<sequence>MFPQFSRAMLKMAAKMFIENKAFMPQRVKIDKIDKWSAFSTYVVCILVEVHHFRVIPPYICILKFTVLELYHLIISDLFYTVGANILWRLWYSSVCLDFYFI</sequence>
<dbReference type="Proteomes" id="UP001195483">
    <property type="component" value="Unassembled WGS sequence"/>
</dbReference>
<comment type="caution">
    <text evidence="1">The sequence shown here is derived from an EMBL/GenBank/DDBJ whole genome shotgun (WGS) entry which is preliminary data.</text>
</comment>
<protein>
    <submittedName>
        <fullName evidence="1">Uncharacterized protein</fullName>
    </submittedName>
</protein>
<reference evidence="1" key="1">
    <citation type="journal article" date="2021" name="Genome Biol. Evol.">
        <title>A High-Quality Reference Genome for a Parasitic Bivalve with Doubly Uniparental Inheritance (Bivalvia: Unionida).</title>
        <authorList>
            <person name="Smith C.H."/>
        </authorList>
    </citation>
    <scope>NUCLEOTIDE SEQUENCE</scope>
    <source>
        <strain evidence="1">CHS0354</strain>
    </source>
</reference>
<gene>
    <name evidence="1" type="ORF">CHS0354_028396</name>
</gene>
<reference evidence="1" key="3">
    <citation type="submission" date="2023-05" db="EMBL/GenBank/DDBJ databases">
        <authorList>
            <person name="Smith C.H."/>
        </authorList>
    </citation>
    <scope>NUCLEOTIDE SEQUENCE</scope>
    <source>
        <strain evidence="1">CHS0354</strain>
        <tissue evidence="1">Mantle</tissue>
    </source>
</reference>
<keyword evidence="2" id="KW-1185">Reference proteome</keyword>
<accession>A0AAE0VJ84</accession>
<name>A0AAE0VJ84_9BIVA</name>
<dbReference type="EMBL" id="JAEAOA010001695">
    <property type="protein sequence ID" value="KAK3579631.1"/>
    <property type="molecule type" value="Genomic_DNA"/>
</dbReference>
<evidence type="ECO:0000313" key="1">
    <source>
        <dbReference type="EMBL" id="KAK3579631.1"/>
    </source>
</evidence>